<dbReference type="Pfam" id="PF00069">
    <property type="entry name" value="Pkinase"/>
    <property type="match status" value="1"/>
</dbReference>
<gene>
    <name evidence="8" type="ORF">GCM10010430_49300</name>
</gene>
<keyword evidence="3" id="KW-0418">Kinase</keyword>
<dbReference type="InterPro" id="IPR017441">
    <property type="entry name" value="Protein_kinase_ATP_BS"/>
</dbReference>
<dbReference type="PANTHER" id="PTHR43289">
    <property type="entry name" value="MITOGEN-ACTIVATED PROTEIN KINASE KINASE KINASE 20-RELATED"/>
    <property type="match status" value="1"/>
</dbReference>
<evidence type="ECO:0000259" key="7">
    <source>
        <dbReference type="PROSITE" id="PS50011"/>
    </source>
</evidence>
<dbReference type="InterPro" id="IPR008271">
    <property type="entry name" value="Ser/Thr_kinase_AS"/>
</dbReference>
<dbReference type="Pfam" id="PF13360">
    <property type="entry name" value="PQQ_2"/>
    <property type="match status" value="3"/>
</dbReference>
<accession>A0ABN3EHW9</accession>
<evidence type="ECO:0000256" key="5">
    <source>
        <dbReference type="PROSITE-ProRule" id="PRU10141"/>
    </source>
</evidence>
<name>A0ABN3EHW9_9ACTN</name>
<proteinExistence type="predicted"/>
<dbReference type="InterPro" id="IPR000719">
    <property type="entry name" value="Prot_kinase_dom"/>
</dbReference>
<dbReference type="InterPro" id="IPR011009">
    <property type="entry name" value="Kinase-like_dom_sf"/>
</dbReference>
<dbReference type="PROSITE" id="PS00108">
    <property type="entry name" value="PROTEIN_KINASE_ST"/>
    <property type="match status" value="1"/>
</dbReference>
<evidence type="ECO:0000313" key="9">
    <source>
        <dbReference type="Proteomes" id="UP001500305"/>
    </source>
</evidence>
<reference evidence="8 9" key="1">
    <citation type="journal article" date="2019" name="Int. J. Syst. Evol. Microbiol.">
        <title>The Global Catalogue of Microorganisms (GCM) 10K type strain sequencing project: providing services to taxonomists for standard genome sequencing and annotation.</title>
        <authorList>
            <consortium name="The Broad Institute Genomics Platform"/>
            <consortium name="The Broad Institute Genome Sequencing Center for Infectious Disease"/>
            <person name="Wu L."/>
            <person name="Ma J."/>
        </authorList>
    </citation>
    <scope>NUCLEOTIDE SEQUENCE [LARGE SCALE GENOMIC DNA]</scope>
    <source>
        <strain evidence="8 9">JCM 7356</strain>
    </source>
</reference>
<feature type="region of interest" description="Disordered" evidence="6">
    <location>
        <begin position="304"/>
        <end position="367"/>
    </location>
</feature>
<feature type="domain" description="Protein kinase" evidence="7">
    <location>
        <begin position="15"/>
        <end position="278"/>
    </location>
</feature>
<feature type="region of interest" description="Disordered" evidence="6">
    <location>
        <begin position="398"/>
        <end position="417"/>
    </location>
</feature>
<dbReference type="Gene3D" id="2.40.10.480">
    <property type="match status" value="1"/>
</dbReference>
<dbReference type="SUPFAM" id="SSF50998">
    <property type="entry name" value="Quinoprotein alcohol dehydrogenase-like"/>
    <property type="match status" value="2"/>
</dbReference>
<dbReference type="PROSITE" id="PS50011">
    <property type="entry name" value="PROTEIN_KINASE_DOM"/>
    <property type="match status" value="1"/>
</dbReference>
<dbReference type="InterPro" id="IPR011047">
    <property type="entry name" value="Quinoprotein_ADH-like_sf"/>
</dbReference>
<dbReference type="InterPro" id="IPR018391">
    <property type="entry name" value="PQQ_b-propeller_rpt"/>
</dbReference>
<dbReference type="Proteomes" id="UP001500305">
    <property type="component" value="Unassembled WGS sequence"/>
</dbReference>
<comment type="caution">
    <text evidence="8">The sequence shown here is derived from an EMBL/GenBank/DDBJ whole genome shotgun (WGS) entry which is preliminary data.</text>
</comment>
<dbReference type="Gene3D" id="2.40.128.630">
    <property type="match status" value="1"/>
</dbReference>
<evidence type="ECO:0000256" key="1">
    <source>
        <dbReference type="ARBA" id="ARBA00022679"/>
    </source>
</evidence>
<evidence type="ECO:0000313" key="8">
    <source>
        <dbReference type="EMBL" id="GAA2259372.1"/>
    </source>
</evidence>
<dbReference type="PANTHER" id="PTHR43289:SF34">
    <property type="entry name" value="SERINE_THREONINE-PROTEIN KINASE YBDM-RELATED"/>
    <property type="match status" value="1"/>
</dbReference>
<dbReference type="Gene3D" id="1.10.510.10">
    <property type="entry name" value="Transferase(Phosphotransferase) domain 1"/>
    <property type="match status" value="1"/>
</dbReference>
<evidence type="ECO:0000256" key="3">
    <source>
        <dbReference type="ARBA" id="ARBA00022777"/>
    </source>
</evidence>
<keyword evidence="2 5" id="KW-0547">Nucleotide-binding</keyword>
<dbReference type="SMART" id="SM00220">
    <property type="entry name" value="S_TKc"/>
    <property type="match status" value="1"/>
</dbReference>
<dbReference type="Gene3D" id="2.130.10.10">
    <property type="entry name" value="YVTN repeat-like/Quinoprotein amine dehydrogenase"/>
    <property type="match status" value="1"/>
</dbReference>
<evidence type="ECO:0000256" key="6">
    <source>
        <dbReference type="SAM" id="MobiDB-lite"/>
    </source>
</evidence>
<dbReference type="SUPFAM" id="SSF56112">
    <property type="entry name" value="Protein kinase-like (PK-like)"/>
    <property type="match status" value="1"/>
</dbReference>
<feature type="binding site" evidence="5">
    <location>
        <position position="43"/>
    </location>
    <ligand>
        <name>ATP</name>
        <dbReference type="ChEBI" id="CHEBI:30616"/>
    </ligand>
</feature>
<dbReference type="CDD" id="cd14014">
    <property type="entry name" value="STKc_PknB_like"/>
    <property type="match status" value="1"/>
</dbReference>
<dbReference type="SMART" id="SM00564">
    <property type="entry name" value="PQQ"/>
    <property type="match status" value="4"/>
</dbReference>
<evidence type="ECO:0000256" key="2">
    <source>
        <dbReference type="ARBA" id="ARBA00022741"/>
    </source>
</evidence>
<dbReference type="InterPro" id="IPR002372">
    <property type="entry name" value="PQQ_rpt_dom"/>
</dbReference>
<dbReference type="EMBL" id="BAAATR010000024">
    <property type="protein sequence ID" value="GAA2259372.1"/>
    <property type="molecule type" value="Genomic_DNA"/>
</dbReference>
<protein>
    <recommendedName>
        <fullName evidence="7">Protein kinase domain-containing protein</fullName>
    </recommendedName>
</protein>
<sequence>MEPLEVTDPEAVGPYRLLARLGAGGMGRVYLARSAGGRTVAVKVVRPELAEDREFRSRFAREVEAARAVDGTYTAPVVDADQDGPTPWLATAYVLGPPLTDAVLAHGPLPEESVRALGAGLAQALAAVHRVGLVHRDLKPSNVLLAADGPRLIDFGIARAMEGDSVTRTGIVVGSPGYMSPEQASGQPIGPASDVFSLGSVLVYAATGEGPFESASGPAAQLYKVVNDQPDLAGLPAGLRPAVAACLAKDPARRPSPQELTELLAPEGTAAVLRHGWLPAPVTGALAQHAAQVMDMETPARGTAAASVDGYSPTGADHSPAPGTMRLGRGAKEQDPPSVHGAPTSFTPQPPQAVPDTEPVAGPRPSRRAFLFGGGALAVAAVGGGAVWALSPNQNHYPAQNPTATAQPVPKQSRPAGVPPEPLWTYDVQGRVSAAPPLLVAGVLCPQGEGLVALDPATGKERWARRDVPATILVTARGMVFAAVDTQITGFAADSGVPRWTFAGKDTDGNLLAPDGLLGADDQAVYTLADLSPKGVVFGDTKSGVAAVSLDNQRELWFQERKKSASPFVSGLAAAGNVYYTDASNNLVARSGKDGTQVWYADTGSSAAFPAAADDTQAYCLTERTGLQAVRLSDGRQQWKITVPADEKRMFTPVAAVKGVVYGSDGTSSVCGWDAASGKELWRCALPRNVSAMTAPVLVGSTLFVPGAFGAGVFAVDVRSASLRWTFSVQGTSTDDWYLGTDGKRLFAQLGPHIYALPPE</sequence>
<dbReference type="PROSITE" id="PS00107">
    <property type="entry name" value="PROTEIN_KINASE_ATP"/>
    <property type="match status" value="1"/>
</dbReference>
<keyword evidence="9" id="KW-1185">Reference proteome</keyword>
<keyword evidence="4 5" id="KW-0067">ATP-binding</keyword>
<keyword evidence="1" id="KW-0808">Transferase</keyword>
<organism evidence="8 9">
    <name type="scientific">Kitasatospora cystarginea</name>
    <dbReference type="NCBI Taxonomy" id="58350"/>
    <lineage>
        <taxon>Bacteria</taxon>
        <taxon>Bacillati</taxon>
        <taxon>Actinomycetota</taxon>
        <taxon>Actinomycetes</taxon>
        <taxon>Kitasatosporales</taxon>
        <taxon>Streptomycetaceae</taxon>
        <taxon>Kitasatospora</taxon>
    </lineage>
</organism>
<dbReference type="Gene3D" id="3.30.200.20">
    <property type="entry name" value="Phosphorylase Kinase, domain 1"/>
    <property type="match status" value="1"/>
</dbReference>
<dbReference type="InterPro" id="IPR015943">
    <property type="entry name" value="WD40/YVTN_repeat-like_dom_sf"/>
</dbReference>
<evidence type="ECO:0000256" key="4">
    <source>
        <dbReference type="ARBA" id="ARBA00022840"/>
    </source>
</evidence>
<dbReference type="RefSeq" id="WP_344638690.1">
    <property type="nucleotide sequence ID" value="NZ_BAAATR010000024.1"/>
</dbReference>